<feature type="binding site" evidence="14">
    <location>
        <position position="347"/>
    </location>
    <ligand>
        <name>NADP(+)</name>
        <dbReference type="ChEBI" id="CHEBI:58349"/>
    </ligand>
</feature>
<dbReference type="InterPro" id="IPR004790">
    <property type="entry name" value="Isocitrate_DH_NADP"/>
</dbReference>
<feature type="domain" description="Isopropylmalate dehydrogenase-like" evidence="15">
    <location>
        <begin position="71"/>
        <end position="486"/>
    </location>
</feature>
<keyword evidence="17" id="KW-1185">Reference proteome</keyword>
<feature type="binding site" evidence="12">
    <location>
        <position position="171"/>
    </location>
    <ligand>
        <name>D-threo-isocitrate</name>
        <dbReference type="ChEBI" id="CHEBI:15562"/>
    </ligand>
</feature>
<dbReference type="GO" id="GO:0000287">
    <property type="term" value="F:magnesium ion binding"/>
    <property type="evidence" value="ECO:0007669"/>
    <property type="project" value="InterPro"/>
</dbReference>
<dbReference type="GO" id="GO:0006739">
    <property type="term" value="P:NADP+ metabolic process"/>
    <property type="evidence" value="ECO:0007669"/>
    <property type="project" value="TreeGrafter"/>
</dbReference>
<evidence type="ECO:0000256" key="8">
    <source>
        <dbReference type="ARBA" id="ARBA00023211"/>
    </source>
</evidence>
<dbReference type="PIRSF" id="PIRSF000108">
    <property type="entry name" value="IDH_NADP"/>
    <property type="match status" value="1"/>
</dbReference>
<organism evidence="16 17">
    <name type="scientific">Puccinia striiformis</name>
    <dbReference type="NCBI Taxonomy" id="27350"/>
    <lineage>
        <taxon>Eukaryota</taxon>
        <taxon>Fungi</taxon>
        <taxon>Dikarya</taxon>
        <taxon>Basidiomycota</taxon>
        <taxon>Pucciniomycotina</taxon>
        <taxon>Pucciniomycetes</taxon>
        <taxon>Pucciniales</taxon>
        <taxon>Pucciniaceae</taxon>
        <taxon>Puccinia</taxon>
    </lineage>
</organism>
<evidence type="ECO:0000256" key="1">
    <source>
        <dbReference type="ARBA" id="ARBA00001936"/>
    </source>
</evidence>
<dbReference type="PANTHER" id="PTHR11822:SF21">
    <property type="entry name" value="ISOCITRATE DEHYDROGENASE [NADP], MITOCHONDRIAL"/>
    <property type="match status" value="1"/>
</dbReference>
<feature type="binding site" evidence="14">
    <location>
        <begin position="397"/>
        <end position="402"/>
    </location>
    <ligand>
        <name>NADP(+)</name>
        <dbReference type="ChEBI" id="CHEBI:58349"/>
    </ligand>
</feature>
<keyword evidence="5 10" id="KW-0460">Magnesium</keyword>
<evidence type="ECO:0000256" key="4">
    <source>
        <dbReference type="ARBA" id="ARBA00022723"/>
    </source>
</evidence>
<name>A0A2S4WC30_9BASI</name>
<evidence type="ECO:0000256" key="9">
    <source>
        <dbReference type="ARBA" id="ARBA00023554"/>
    </source>
</evidence>
<dbReference type="Proteomes" id="UP000238274">
    <property type="component" value="Unassembled WGS sequence"/>
</dbReference>
<dbReference type="SMART" id="SM01329">
    <property type="entry name" value="Iso_dh"/>
    <property type="match status" value="1"/>
</dbReference>
<comment type="cofactor">
    <cofactor evidence="10 13">
        <name>Mg(2+)</name>
        <dbReference type="ChEBI" id="CHEBI:18420"/>
    </cofactor>
    <cofactor evidence="10 13">
        <name>Mn(2+)</name>
        <dbReference type="ChEBI" id="CHEBI:29035"/>
    </cofactor>
    <text evidence="10 13">Binds 1 Mg(2+) or Mn(2+) ion per subunit.</text>
</comment>
<comment type="caution">
    <text evidence="16">The sequence shown here is derived from an EMBL/GenBank/DDBJ whole genome shotgun (WGS) entry which is preliminary data.</text>
</comment>
<keyword evidence="3 10" id="KW-0816">Tricarboxylic acid cycle</keyword>
<proteinExistence type="inferred from homology"/>
<dbReference type="Pfam" id="PF00180">
    <property type="entry name" value="Iso_dh"/>
    <property type="match status" value="1"/>
</dbReference>
<evidence type="ECO:0000256" key="2">
    <source>
        <dbReference type="ARBA" id="ARBA00007769"/>
    </source>
</evidence>
<dbReference type="PROSITE" id="PS00470">
    <property type="entry name" value="IDH_IMDH"/>
    <property type="match status" value="1"/>
</dbReference>
<evidence type="ECO:0000256" key="12">
    <source>
        <dbReference type="PIRSR" id="PIRSR000108-2"/>
    </source>
</evidence>
<feature type="binding site" evidence="14">
    <location>
        <position position="415"/>
    </location>
    <ligand>
        <name>NADP(+)</name>
        <dbReference type="ChEBI" id="CHEBI:58349"/>
    </ligand>
</feature>
<keyword evidence="4 10" id="KW-0479">Metal-binding</keyword>
<protein>
    <recommendedName>
        <fullName evidence="10">Isocitrate dehydrogenase [NADP]</fullName>
        <ecNumber evidence="10">1.1.1.42</ecNumber>
    </recommendedName>
</protein>
<evidence type="ECO:0000256" key="13">
    <source>
        <dbReference type="PIRSR" id="PIRSR000108-3"/>
    </source>
</evidence>
<evidence type="ECO:0000313" key="16">
    <source>
        <dbReference type="EMBL" id="POW19292.1"/>
    </source>
</evidence>
<keyword evidence="7 10" id="KW-0560">Oxidoreductase</keyword>
<dbReference type="EC" id="1.1.1.42" evidence="10"/>
<evidence type="ECO:0000256" key="5">
    <source>
        <dbReference type="ARBA" id="ARBA00022842"/>
    </source>
</evidence>
<feature type="binding site" evidence="14">
    <location>
        <begin position="137"/>
        <end position="139"/>
    </location>
    <ligand>
        <name>NADP(+)</name>
        <dbReference type="ChEBI" id="CHEBI:58349"/>
    </ligand>
</feature>
<comment type="catalytic activity">
    <reaction evidence="9 10">
        <text>D-threo-isocitrate + NADP(+) = 2-oxoglutarate + CO2 + NADPH</text>
        <dbReference type="Rhea" id="RHEA:19629"/>
        <dbReference type="ChEBI" id="CHEBI:15562"/>
        <dbReference type="ChEBI" id="CHEBI:16526"/>
        <dbReference type="ChEBI" id="CHEBI:16810"/>
        <dbReference type="ChEBI" id="CHEBI:57783"/>
        <dbReference type="ChEBI" id="CHEBI:58349"/>
        <dbReference type="EC" id="1.1.1.42"/>
    </reaction>
</comment>
<feature type="site" description="Critical for catalysis" evidence="11">
    <location>
        <position position="201"/>
    </location>
</feature>
<dbReference type="NCBIfam" id="TIGR00127">
    <property type="entry name" value="nadp_idh_euk"/>
    <property type="match status" value="1"/>
</dbReference>
<reference evidence="17" key="2">
    <citation type="journal article" date="2018" name="BMC Genomics">
        <title>Genomic insights into host adaptation between the wheat stripe rust pathogen (Puccinia striiformis f. sp. tritici) and the barley stripe rust pathogen (Puccinia striiformis f. sp. hordei).</title>
        <authorList>
            <person name="Xia C."/>
            <person name="Wang M."/>
            <person name="Yin C."/>
            <person name="Cornejo O.E."/>
            <person name="Hulbert S.H."/>
            <person name="Chen X."/>
        </authorList>
    </citation>
    <scope>NUCLEOTIDE SEQUENCE [LARGE SCALE GENOMIC DNA]</scope>
    <source>
        <strain evidence="17">93TX-2</strain>
    </source>
</reference>
<evidence type="ECO:0000259" key="15">
    <source>
        <dbReference type="SMART" id="SM01329"/>
    </source>
</evidence>
<sequence>MASSVRHNLRILSTSVGSPTSSGICRVISNRASSTRLHQNYSNQPTHYSRHFSCSSIMASNAFKKIKVQGKLVEIDGDEMTRIIWHRIREDLILPFLDIDLLYHDLSIQNRDATDDQITIDAGEAIKTHGVGVKCATITPDEARVKEFKLKKMWPSPNGTIRNILNGTVFREPIICQIVKRPVPGWTTPIVVGRHAHADQYRSQGLKVEGAGELELVFTPAESSKPAQRLSINKFGPNDSGVGLGMFNTAQVGYLITSSVALICNLFPVLFATQSIDDFAHSSFKMAISKKIPMYLSTKNTILKAYDGMWKDRFQDIYNREYKGEFEKLGIWYEHRLIDDMVAQMIKSSGGFLMALKNYDGDVQSDIVAQGFGSLGLMTSELVTPDGKIMESEAAHGTVTRHYREHQKGNPTSTNSIASIYAWTRGLKFRGQVDSNQPLVEFSNILESCCVESVDKDEIMTKDLAISIWGKDSKKYVTTEQFLDHIKDKLTKKVSSHVKL</sequence>
<feature type="binding site" evidence="12">
    <location>
        <position position="194"/>
    </location>
    <ligand>
        <name>D-threo-isocitrate</name>
        <dbReference type="ChEBI" id="CHEBI:15562"/>
    </ligand>
</feature>
<evidence type="ECO:0000256" key="3">
    <source>
        <dbReference type="ARBA" id="ARBA00022532"/>
    </source>
</evidence>
<dbReference type="OrthoDB" id="248923at2759"/>
<feature type="binding site" evidence="12">
    <location>
        <begin position="156"/>
        <end position="162"/>
    </location>
    <ligand>
        <name>D-threo-isocitrate</name>
        <dbReference type="ChEBI" id="CHEBI:15562"/>
    </ligand>
</feature>
<feature type="site" description="Critical for catalysis" evidence="11">
    <location>
        <position position="299"/>
    </location>
</feature>
<dbReference type="FunFam" id="3.40.718.10:FF:000044">
    <property type="entry name" value="Peroxisomal isocitrate dehydrogenase [NADP]"/>
    <property type="match status" value="1"/>
</dbReference>
<keyword evidence="6 10" id="KW-0521">NADP</keyword>
<feature type="binding site" evidence="13">
    <location>
        <position position="362"/>
    </location>
    <ligand>
        <name>Mn(2+)</name>
        <dbReference type="ChEBI" id="CHEBI:29035"/>
    </ligand>
</feature>
<dbReference type="GO" id="GO:0051287">
    <property type="term" value="F:NAD binding"/>
    <property type="evidence" value="ECO:0007669"/>
    <property type="project" value="InterPro"/>
</dbReference>
<reference evidence="16 17" key="1">
    <citation type="submission" date="2017-12" db="EMBL/GenBank/DDBJ databases">
        <title>Gene loss provides genomic basis for host adaptation in cereal stripe rust fungi.</title>
        <authorList>
            <person name="Xia C."/>
        </authorList>
    </citation>
    <scope>NUCLEOTIDE SEQUENCE [LARGE SCALE GENOMIC DNA]</scope>
    <source>
        <strain evidence="16 17">93TX-2</strain>
    </source>
</reference>
<feature type="binding site" evidence="13">
    <location>
        <position position="339"/>
    </location>
    <ligand>
        <name>Mn(2+)</name>
        <dbReference type="ChEBI" id="CHEBI:29035"/>
    </ligand>
</feature>
<reference evidence="17" key="3">
    <citation type="journal article" date="2018" name="Mol. Plant Microbe Interact.">
        <title>Genome sequence resources for the wheat stripe rust pathogen (Puccinia striiformis f. sp. tritici) and the barley stripe rust pathogen (Puccinia striiformis f. sp. hordei).</title>
        <authorList>
            <person name="Xia C."/>
            <person name="Wang M."/>
            <person name="Yin C."/>
            <person name="Cornejo O.E."/>
            <person name="Hulbert S.H."/>
            <person name="Chen X."/>
        </authorList>
    </citation>
    <scope>NUCLEOTIDE SEQUENCE [LARGE SCALE GENOMIC DNA]</scope>
    <source>
        <strain evidence="17">93TX-2</strain>
    </source>
</reference>
<dbReference type="Gene3D" id="3.40.718.10">
    <property type="entry name" value="Isopropylmalate Dehydrogenase"/>
    <property type="match status" value="2"/>
</dbReference>
<dbReference type="GO" id="GO:0006102">
    <property type="term" value="P:isocitrate metabolic process"/>
    <property type="evidence" value="ECO:0007669"/>
    <property type="project" value="InterPro"/>
</dbReference>
<evidence type="ECO:0000256" key="14">
    <source>
        <dbReference type="PIRSR" id="PIRSR000108-4"/>
    </source>
</evidence>
<keyword evidence="8 10" id="KW-0464">Manganese</keyword>
<feature type="binding site" evidence="14">
    <location>
        <position position="144"/>
    </location>
    <ligand>
        <name>NADP(+)</name>
        <dbReference type="ChEBI" id="CHEBI:58349"/>
    </ligand>
</feature>
<dbReference type="InterPro" id="IPR024084">
    <property type="entry name" value="IsoPropMal-DH-like_dom"/>
</dbReference>
<dbReference type="PANTHER" id="PTHR11822">
    <property type="entry name" value="NADP-SPECIFIC ISOCITRATE DEHYDROGENASE"/>
    <property type="match status" value="1"/>
</dbReference>
<dbReference type="InterPro" id="IPR019818">
    <property type="entry name" value="IsoCit/isopropylmalate_DH_CS"/>
</dbReference>
<comment type="similarity">
    <text evidence="2 10">Belongs to the isocitrate and isopropylmalate dehydrogenases family.</text>
</comment>
<gene>
    <name evidence="16" type="ORF">PSHT_04877</name>
</gene>
<dbReference type="GO" id="GO:0004450">
    <property type="term" value="F:isocitrate dehydrogenase (NADP+) activity"/>
    <property type="evidence" value="ECO:0007669"/>
    <property type="project" value="UniProtKB-EC"/>
</dbReference>
<accession>A0A2S4WC30</accession>
<dbReference type="SUPFAM" id="SSF53659">
    <property type="entry name" value="Isocitrate/Isopropylmalate dehydrogenase-like"/>
    <property type="match status" value="1"/>
</dbReference>
<evidence type="ECO:0000256" key="6">
    <source>
        <dbReference type="ARBA" id="ARBA00022857"/>
    </source>
</evidence>
<feature type="binding site" evidence="12">
    <location>
        <position position="139"/>
    </location>
    <ligand>
        <name>D-threo-isocitrate</name>
        <dbReference type="ChEBI" id="CHEBI:15562"/>
    </ligand>
</feature>
<evidence type="ECO:0000256" key="11">
    <source>
        <dbReference type="PIRSR" id="PIRSR000108-1"/>
    </source>
</evidence>
<evidence type="ECO:0000256" key="7">
    <source>
        <dbReference type="ARBA" id="ARBA00023002"/>
    </source>
</evidence>
<comment type="cofactor">
    <cofactor evidence="1">
        <name>Mn(2+)</name>
        <dbReference type="ChEBI" id="CHEBI:29035"/>
    </cofactor>
</comment>
<dbReference type="AlphaFoldDB" id="A0A2S4WC30"/>
<evidence type="ECO:0000256" key="10">
    <source>
        <dbReference type="PIRNR" id="PIRNR000108"/>
    </source>
</evidence>
<dbReference type="GO" id="GO:0006099">
    <property type="term" value="P:tricarboxylic acid cycle"/>
    <property type="evidence" value="ECO:0007669"/>
    <property type="project" value="UniProtKB-KW"/>
</dbReference>
<dbReference type="EMBL" id="PKSM01000051">
    <property type="protein sequence ID" value="POW19292.1"/>
    <property type="molecule type" value="Genomic_DNA"/>
</dbReference>
<dbReference type="GO" id="GO:0005739">
    <property type="term" value="C:mitochondrion"/>
    <property type="evidence" value="ECO:0007669"/>
    <property type="project" value="TreeGrafter"/>
</dbReference>
<dbReference type="VEuPathDB" id="FungiDB:PSHT_04877"/>
<evidence type="ECO:0000313" key="17">
    <source>
        <dbReference type="Proteomes" id="UP000238274"/>
    </source>
</evidence>